<accession>A0A2A4JDJ4</accession>
<evidence type="ECO:0000256" key="1">
    <source>
        <dbReference type="SAM" id="MobiDB-lite"/>
    </source>
</evidence>
<protein>
    <submittedName>
        <fullName evidence="2">Uncharacterized protein</fullName>
    </submittedName>
</protein>
<dbReference type="EMBL" id="NWSH01001999">
    <property type="protein sequence ID" value="PCG69473.1"/>
    <property type="molecule type" value="Genomic_DNA"/>
</dbReference>
<name>A0A2A4JDJ4_HELVI</name>
<evidence type="ECO:0000313" key="2">
    <source>
        <dbReference type="EMBL" id="PCG69473.1"/>
    </source>
</evidence>
<organism evidence="2">
    <name type="scientific">Heliothis virescens</name>
    <name type="common">Tobacco budworm moth</name>
    <dbReference type="NCBI Taxonomy" id="7102"/>
    <lineage>
        <taxon>Eukaryota</taxon>
        <taxon>Metazoa</taxon>
        <taxon>Ecdysozoa</taxon>
        <taxon>Arthropoda</taxon>
        <taxon>Hexapoda</taxon>
        <taxon>Insecta</taxon>
        <taxon>Pterygota</taxon>
        <taxon>Neoptera</taxon>
        <taxon>Endopterygota</taxon>
        <taxon>Lepidoptera</taxon>
        <taxon>Glossata</taxon>
        <taxon>Ditrysia</taxon>
        <taxon>Noctuoidea</taxon>
        <taxon>Noctuidae</taxon>
        <taxon>Heliothinae</taxon>
        <taxon>Heliothis</taxon>
    </lineage>
</organism>
<dbReference type="AlphaFoldDB" id="A0A2A4JDJ4"/>
<feature type="compositionally biased region" description="Acidic residues" evidence="1">
    <location>
        <begin position="85"/>
        <end position="94"/>
    </location>
</feature>
<proteinExistence type="predicted"/>
<comment type="caution">
    <text evidence="2">The sequence shown here is derived from an EMBL/GenBank/DDBJ whole genome shotgun (WGS) entry which is preliminary data.</text>
</comment>
<feature type="region of interest" description="Disordered" evidence="1">
    <location>
        <begin position="73"/>
        <end position="94"/>
    </location>
</feature>
<sequence length="417" mass="46845">MPALTAFNMLRDHLAKFELTLNKDVVSQTTDGASVMVKMGTYCENHHQLCLAHGVQLAVIDTLYKNAKEFQPAPVSMQHASTDGSESESDDEEDLMRRVKGAVTMSELQDEIRKKMCVGTNEEDALARLSEQQTLKAITLSINTRGIGLGLLESNIEAIKSELPVVPRLNEHIKQPGVSSDMLRVAQSVTIVRDWLCHVKYEDKVYIPAVAADPIDRHGAVTPRPENVLLSTLRRTVVYLSNSASSATVRRRFHENCPISGAIWTNDILQNPDEIMPQNYDLYEDFRRESMLIAPFLVSLQKHVPKLVGGTLDFKSNGHNSLLISNELQTLKTVDRHVSEDLQDYYRRCVPEGNVRNYTALARLTPAERVEGQVNLLGEYPPPVNLRYPMYHMRDELAAAYDVTSDYAGICQIMYAM</sequence>
<gene>
    <name evidence="2" type="ORF">B5V51_4054</name>
</gene>
<reference evidence="2" key="1">
    <citation type="submission" date="2017-09" db="EMBL/GenBank/DDBJ databases">
        <title>Contemporary evolution of a Lepidopteran species, Heliothis virescens, in response to modern agricultural practices.</title>
        <authorList>
            <person name="Fritz M.L."/>
            <person name="Deyonke A.M."/>
            <person name="Papanicolaou A."/>
            <person name="Micinski S."/>
            <person name="Westbrook J."/>
            <person name="Gould F."/>
        </authorList>
    </citation>
    <scope>NUCLEOTIDE SEQUENCE [LARGE SCALE GENOMIC DNA]</scope>
    <source>
        <strain evidence="2">HvINT-</strain>
        <tissue evidence="2">Whole body</tissue>
    </source>
</reference>